<sequence>MTRQSKSIHSVIIVLGKRLVCNQLTLEGQSRVDYLADYLQRFDLAQTALIFCGGVTCGQTDAEAKAMYTRFQQLPIDAKPALVMLEPDSTNTVENVENAALKMIDSNRFNLDECLNVFFVSNDYHLERVFQIQTLMDEQGLLKMLRERCLEAGLCLNISPDLFKHGLAPYPHKNDAGMRFLAIDELTVYRVYLEGIVQGAFKRSLAEVRAEPYCIAKRALEKLAQSLECKHDLALVNELSNIVESTTEQCPVETVRTRLARFHQILTGLNRKYDPESAQ</sequence>
<dbReference type="Pfam" id="PF02698">
    <property type="entry name" value="DUF218"/>
    <property type="match status" value="1"/>
</dbReference>
<protein>
    <recommendedName>
        <fullName evidence="1">DUF218 domain-containing protein</fullName>
    </recommendedName>
</protein>
<reference evidence="2 3" key="1">
    <citation type="submission" date="2014-10" db="EMBL/GenBank/DDBJ databases">
        <title>Genome sequencing of Vibrio sinaloensis T08.</title>
        <authorList>
            <person name="Chan K.-G."/>
            <person name="Mohamad N.I."/>
        </authorList>
    </citation>
    <scope>NUCLEOTIDE SEQUENCE [LARGE SCALE GENOMIC DNA]</scope>
    <source>
        <strain evidence="2 3">T08</strain>
    </source>
</reference>
<gene>
    <name evidence="2" type="ORF">NM06_16440</name>
</gene>
<dbReference type="EMBL" id="JRWP01000043">
    <property type="protein sequence ID" value="KGY07587.1"/>
    <property type="molecule type" value="Genomic_DNA"/>
</dbReference>
<dbReference type="InterPro" id="IPR003848">
    <property type="entry name" value="DUF218"/>
</dbReference>
<dbReference type="Proteomes" id="UP000030451">
    <property type="component" value="Unassembled WGS sequence"/>
</dbReference>
<evidence type="ECO:0000313" key="2">
    <source>
        <dbReference type="EMBL" id="KGY07587.1"/>
    </source>
</evidence>
<feature type="domain" description="DUF218" evidence="1">
    <location>
        <begin position="11"/>
        <end position="130"/>
    </location>
</feature>
<dbReference type="CDD" id="cd06259">
    <property type="entry name" value="YdcF-like"/>
    <property type="match status" value="1"/>
</dbReference>
<dbReference type="Gene3D" id="3.40.50.620">
    <property type="entry name" value="HUPs"/>
    <property type="match status" value="1"/>
</dbReference>
<name>A0A0A5HPW2_PHOS4</name>
<dbReference type="PANTHER" id="PTHR30336:SF20">
    <property type="entry name" value="DUF218 DOMAIN-CONTAINING PROTEIN"/>
    <property type="match status" value="1"/>
</dbReference>
<dbReference type="GO" id="GO:0005886">
    <property type="term" value="C:plasma membrane"/>
    <property type="evidence" value="ECO:0007669"/>
    <property type="project" value="TreeGrafter"/>
</dbReference>
<organism evidence="2 3">
    <name type="scientific">Photobacterium sp. (strain ATCC 43367)</name>
    <dbReference type="NCBI Taxonomy" id="379097"/>
    <lineage>
        <taxon>Bacteria</taxon>
        <taxon>Pseudomonadati</taxon>
        <taxon>Pseudomonadota</taxon>
        <taxon>Gammaproteobacteria</taxon>
        <taxon>Vibrionales</taxon>
        <taxon>Vibrionaceae</taxon>
        <taxon>Vibrio</taxon>
        <taxon>Vibrio oreintalis group</taxon>
    </lineage>
</organism>
<comment type="caution">
    <text evidence="2">The sequence shown here is derived from an EMBL/GenBank/DDBJ whole genome shotgun (WGS) entry which is preliminary data.</text>
</comment>
<dbReference type="AlphaFoldDB" id="A0A0A5HPW2"/>
<proteinExistence type="predicted"/>
<evidence type="ECO:0000313" key="3">
    <source>
        <dbReference type="Proteomes" id="UP000030451"/>
    </source>
</evidence>
<accession>A0A0A5HPW2</accession>
<dbReference type="InterPro" id="IPR051599">
    <property type="entry name" value="Cell_Envelope_Assoc"/>
</dbReference>
<dbReference type="InterPro" id="IPR014729">
    <property type="entry name" value="Rossmann-like_a/b/a_fold"/>
</dbReference>
<dbReference type="PANTHER" id="PTHR30336">
    <property type="entry name" value="INNER MEMBRANE PROTEIN, PROBABLE PERMEASE"/>
    <property type="match status" value="1"/>
</dbReference>
<evidence type="ECO:0000259" key="1">
    <source>
        <dbReference type="Pfam" id="PF02698"/>
    </source>
</evidence>
<dbReference type="OrthoDB" id="5906508at2"/>